<dbReference type="InterPro" id="IPR057352">
    <property type="entry name" value="TPR_TmcB/C"/>
</dbReference>
<feature type="transmembrane region" description="Helical" evidence="2">
    <location>
        <begin position="1002"/>
        <end position="1024"/>
    </location>
</feature>
<dbReference type="PANTHER" id="PTHR31600:SF2">
    <property type="entry name" value="GAMETE ENRICHED GENE 10 PROTEIN-RELATED"/>
    <property type="match status" value="1"/>
</dbReference>
<keyword evidence="5" id="KW-1185">Reference proteome</keyword>
<dbReference type="CDD" id="cd00130">
    <property type="entry name" value="PAS"/>
    <property type="match status" value="1"/>
</dbReference>
<keyword evidence="2" id="KW-1133">Transmembrane helix</keyword>
<feature type="transmembrane region" description="Helical" evidence="2">
    <location>
        <begin position="176"/>
        <end position="196"/>
    </location>
</feature>
<dbReference type="PANTHER" id="PTHR31600">
    <property type="entry name" value="TINY MACROCYSTS PROTEIN B-RELATED"/>
    <property type="match status" value="1"/>
</dbReference>
<keyword evidence="2" id="KW-0812">Transmembrane</keyword>
<organism evidence="4 5">
    <name type="scientific">Paramecium sonneborni</name>
    <dbReference type="NCBI Taxonomy" id="65129"/>
    <lineage>
        <taxon>Eukaryota</taxon>
        <taxon>Sar</taxon>
        <taxon>Alveolata</taxon>
        <taxon>Ciliophora</taxon>
        <taxon>Intramacronucleata</taxon>
        <taxon>Oligohymenophorea</taxon>
        <taxon>Peniculida</taxon>
        <taxon>Parameciidae</taxon>
        <taxon>Paramecium</taxon>
    </lineage>
</organism>
<feature type="transmembrane region" description="Helical" evidence="2">
    <location>
        <begin position="242"/>
        <end position="263"/>
    </location>
</feature>
<feature type="coiled-coil region" evidence="1">
    <location>
        <begin position="1380"/>
        <end position="1407"/>
    </location>
</feature>
<feature type="transmembrane region" description="Helical" evidence="2">
    <location>
        <begin position="217"/>
        <end position="236"/>
    </location>
</feature>
<feature type="transmembrane region" description="Helical" evidence="2">
    <location>
        <begin position="275"/>
        <end position="294"/>
    </location>
</feature>
<comment type="caution">
    <text evidence="4">The sequence shown here is derived from an EMBL/GenBank/DDBJ whole genome shotgun (WGS) entry which is preliminary data.</text>
</comment>
<feature type="transmembrane region" description="Helical" evidence="2">
    <location>
        <begin position="1308"/>
        <end position="1326"/>
    </location>
</feature>
<gene>
    <name evidence="4" type="ORF">PSON_ATCC_30995.1.T0950205</name>
</gene>
<accession>A0A8S1Q5C5</accession>
<evidence type="ECO:0000256" key="2">
    <source>
        <dbReference type="SAM" id="Phobius"/>
    </source>
</evidence>
<keyword evidence="1" id="KW-0175">Coiled coil</keyword>
<dbReference type="InterPro" id="IPR000014">
    <property type="entry name" value="PAS"/>
</dbReference>
<name>A0A8S1Q5C5_9CILI</name>
<feature type="transmembrane region" description="Helical" evidence="2">
    <location>
        <begin position="34"/>
        <end position="53"/>
    </location>
</feature>
<protein>
    <recommendedName>
        <fullName evidence="3">PAS domain-containing protein</fullName>
    </recommendedName>
</protein>
<feature type="transmembrane region" description="Helical" evidence="2">
    <location>
        <begin position="91"/>
        <end position="111"/>
    </location>
</feature>
<evidence type="ECO:0000259" key="3">
    <source>
        <dbReference type="PROSITE" id="PS50112"/>
    </source>
</evidence>
<keyword evidence="2" id="KW-0472">Membrane</keyword>
<feature type="transmembrane region" description="Helical" evidence="2">
    <location>
        <begin position="1541"/>
        <end position="1560"/>
    </location>
</feature>
<reference evidence="4" key="1">
    <citation type="submission" date="2021-01" db="EMBL/GenBank/DDBJ databases">
        <authorList>
            <consortium name="Genoscope - CEA"/>
            <person name="William W."/>
        </authorList>
    </citation>
    <scope>NUCLEOTIDE SEQUENCE</scope>
</reference>
<proteinExistence type="predicted"/>
<feature type="transmembrane region" description="Helical" evidence="2">
    <location>
        <begin position="1205"/>
        <end position="1226"/>
    </location>
</feature>
<evidence type="ECO:0000313" key="4">
    <source>
        <dbReference type="EMBL" id="CAD8110364.1"/>
    </source>
</evidence>
<dbReference type="EMBL" id="CAJJDN010000095">
    <property type="protein sequence ID" value="CAD8110364.1"/>
    <property type="molecule type" value="Genomic_DNA"/>
</dbReference>
<dbReference type="OrthoDB" id="303837at2759"/>
<evidence type="ECO:0000256" key="1">
    <source>
        <dbReference type="SAM" id="Coils"/>
    </source>
</evidence>
<dbReference type="PROSITE" id="PS50112">
    <property type="entry name" value="PAS"/>
    <property type="match status" value="1"/>
</dbReference>
<dbReference type="Pfam" id="PF25474">
    <property type="entry name" value="TPR_TmcB"/>
    <property type="match status" value="1"/>
</dbReference>
<dbReference type="Proteomes" id="UP000692954">
    <property type="component" value="Unassembled WGS sequence"/>
</dbReference>
<sequence length="1602" mass="189807">MSHQQNFSQTLWDQFKLSLFNIAYKIVGQNNQSLQITILLSLIQFIQLIYLPFQIQIQFAWHNIVLSGEIQKFLQYFTILRILNQQKTSTYLIAMYFAISVILLIAILVFLAAILEQLLNNKLLIMTLSIALKFLMTVGFVEILRLHFGFLVCKRDQNGQLKMLYTTDQICWTGSYIIHACIVIFSIMIMFLIVVIGSKLFIEIKNNKKNSFSMKEGSTYTFMFLYASLSMLTYSIVEQPKYSIIVILIQFSTSFLLFYKVHFKKPFYNKIIQKLWSVISGLIFYTNFMLLASYTFEHIIFIDTLKGWIVTMPMLLIILLQDEKQTINLIKANMIEQLSSQEIIQLSEFLIELCECYEKDKNKEILLLGFLEVHKFTCLNPKCAIKVSAEMSKKFKDNHIYTDKKMILKEIIQQIYQLGIQTYPLNVDLKLNYSYFLLEFKQQGQKALKEVDIAEMGCPSFEQQFLIFKMRKIIDDTYQKSTIAVNQIKYIQGKDRNIKYQFKQIKQLSEECAYQKISFWSTLLDENPNLQLLQKYGNLILETIQTLKKKLFKLQRNIPLDPQIQRLIEKFSKYVHNLDHNKNIQNANKKKLPSQQSEHQYLKNQEELTSYSYPVLVLELFGNCNQPTIIRNINQSFHSLLGYSKTDIIGKPLSLILQNTYLKLHNVFVQSYFSQLRQDQIQENQERIQFLIQKNKYVLQTFSINSIYTTDKGIFQFCRLRQDLCYNNCAYLIFTLEGKIESISPSCISILNLDIRLLQIRQLTIQKLFPYLMDNIDDYINKMNQIVFENNINSLSKSSDFEDQQNDQCVSQLYYAQLYEIQAKNYQFPSIEQRPQIFGYYLKVQINETFVPKENYLIKRNKLTHQFKFSIDQNSYIFEQVSQTASQYESIKNDSEQQIQEEPKEFVILQQQSFPSRKQFSMTILKQGLGCDIKTMRLFKGEIKEIIDLDQEDEEEEQIREKTQKLQLEEQKEQYQQIKIQNQEDLMYHLLNVPYSPLLKKLICILNTLMILMFAIAVGMYLVIIQTYNQFQSAIDLFAASNQRFASILKIQSNLQDLRGCYLNLEQYSMKSTGGKFVQLNYVELSHELEVLLETDKILTSANVQINQDYQSIINEFQSSNVQMFTKDNSYQNFTFTQAIEQMISKAITLNNSNITSFIDENEDFHYYLHNTLNSIPKFQLISQTYYYSNIQSLIDDLYIQENSFFILQFCCLIFILIFFQIYIYFHQKQIKEIIVLFLEIRENQVKKMINQFQMYLQLLQLSEYDEIESIEDEADVQEEQDYYLGQSNKFKKRESVFQMYNYQKVQGNFLFFFTLFITYFTYLYFSSTIIAEQTNSLVPLVNLTSFMPTQYRLIDNSIKEMLYDENAILFNQINSLQKLKQELESIQLLDAELHELNQKNEFILSDQYKQIFDDIYIQNPCDIIMANDPSVNSTACLNFNKDILQEGLAVAITNFIENAEYMLQQYSFYNKNAIYNNLTFNISQNHRKNYTCNIYNTRNGNANRKMQKVFIRICHMQLLKELQSYLNEHYTDLQLQLTSLFMIFCAISILIYFFVWIPLQSRFYSEFKTAREIQSLIPIDLFNNCQSLQTYLRYIKETFFY</sequence>
<feature type="domain" description="PAS" evidence="3">
    <location>
        <begin position="598"/>
        <end position="651"/>
    </location>
</feature>
<feature type="transmembrane region" description="Helical" evidence="2">
    <location>
        <begin position="123"/>
        <end position="141"/>
    </location>
</feature>
<evidence type="ECO:0000313" key="5">
    <source>
        <dbReference type="Proteomes" id="UP000692954"/>
    </source>
</evidence>
<feature type="coiled-coil region" evidence="1">
    <location>
        <begin position="949"/>
        <end position="985"/>
    </location>
</feature>
<dbReference type="InterPro" id="IPR052994">
    <property type="entry name" value="Tiny_macrocysts_regulators"/>
</dbReference>